<reference evidence="2 3" key="1">
    <citation type="submission" date="2020-08" db="EMBL/GenBank/DDBJ databases">
        <authorList>
            <person name="Mo P."/>
        </authorList>
    </citation>
    <scope>NUCLEOTIDE SEQUENCE [LARGE SCALE GENOMIC DNA]</scope>
    <source>
        <strain evidence="2 3">CGMCC 4.1532</strain>
    </source>
</reference>
<evidence type="ECO:0000259" key="1">
    <source>
        <dbReference type="Pfam" id="PF12706"/>
    </source>
</evidence>
<dbReference type="InterPro" id="IPR036866">
    <property type="entry name" value="RibonucZ/Hydroxyglut_hydro"/>
</dbReference>
<dbReference type="CDD" id="cd07716">
    <property type="entry name" value="RNaseZ_short-form-like_MBL-fold"/>
    <property type="match status" value="1"/>
</dbReference>
<dbReference type="RefSeq" id="WP_185719747.1">
    <property type="nucleotide sequence ID" value="NZ_BAAAWI010000001.1"/>
</dbReference>
<evidence type="ECO:0000313" key="3">
    <source>
        <dbReference type="Proteomes" id="UP000515728"/>
    </source>
</evidence>
<keyword evidence="3" id="KW-1185">Reference proteome</keyword>
<dbReference type="GO" id="GO:0042781">
    <property type="term" value="F:3'-tRNA processing endoribonuclease activity"/>
    <property type="evidence" value="ECO:0007669"/>
    <property type="project" value="TreeGrafter"/>
</dbReference>
<dbReference type="EMBL" id="CP060131">
    <property type="protein sequence ID" value="QNG52918.1"/>
    <property type="molecule type" value="Genomic_DNA"/>
</dbReference>
<dbReference type="Gene3D" id="3.60.15.10">
    <property type="entry name" value="Ribonuclease Z/Hydroxyacylglutathione hydrolase-like"/>
    <property type="match status" value="1"/>
</dbReference>
<sequence length="257" mass="27020">MRLVVLGCSGSGPGPYSPASGYLVEAGDVRLALDLGNGTFGALQRHLDPWRLDAVAFSHLHPDHCADFTALVVHRRYHPFPPVDAGRLPVFAPREAPDRFAAAYAPDAAERAGTDLTDAFDFRPHVAETAIGDVLLRTAAVDHPCEAYALRVEHAGRSLVYSGDTGPTDALVELARGADVLLCEATWPHVTSSWTEPPPGVHLSGRQAGEHAAAAGVGRLLLTHCPPWFDAAELAAEAKAAFGGPVEVVAADAGYAV</sequence>
<dbReference type="SUPFAM" id="SSF56281">
    <property type="entry name" value="Metallo-hydrolase/oxidoreductase"/>
    <property type="match status" value="1"/>
</dbReference>
<protein>
    <submittedName>
        <fullName evidence="2">MBL fold metallo-hydrolase</fullName>
    </submittedName>
</protein>
<accession>A0A7G7MJF7</accession>
<dbReference type="Proteomes" id="UP000515728">
    <property type="component" value="Chromosome"/>
</dbReference>
<dbReference type="PANTHER" id="PTHR46018">
    <property type="entry name" value="ZINC PHOSPHODIESTERASE ELAC PROTEIN 1"/>
    <property type="match status" value="1"/>
</dbReference>
<dbReference type="AlphaFoldDB" id="A0A7G7MJF7"/>
<dbReference type="Pfam" id="PF12706">
    <property type="entry name" value="Lactamase_B_2"/>
    <property type="match status" value="1"/>
</dbReference>
<organism evidence="2 3">
    <name type="scientific">Pseudonocardia petroleophila</name>
    <dbReference type="NCBI Taxonomy" id="37331"/>
    <lineage>
        <taxon>Bacteria</taxon>
        <taxon>Bacillati</taxon>
        <taxon>Actinomycetota</taxon>
        <taxon>Actinomycetes</taxon>
        <taxon>Pseudonocardiales</taxon>
        <taxon>Pseudonocardiaceae</taxon>
        <taxon>Pseudonocardia</taxon>
    </lineage>
</organism>
<dbReference type="KEGG" id="ppel:H6H00_02395"/>
<feature type="domain" description="Metallo-beta-lactamase" evidence="1">
    <location>
        <begin position="48"/>
        <end position="224"/>
    </location>
</feature>
<evidence type="ECO:0000313" key="2">
    <source>
        <dbReference type="EMBL" id="QNG52918.1"/>
    </source>
</evidence>
<gene>
    <name evidence="2" type="ORF">H6H00_02395</name>
</gene>
<name>A0A7G7MJF7_9PSEU</name>
<proteinExistence type="predicted"/>
<dbReference type="PANTHER" id="PTHR46018:SF4">
    <property type="entry name" value="METALLO-HYDROLASE YHFI-RELATED"/>
    <property type="match status" value="1"/>
</dbReference>
<dbReference type="InterPro" id="IPR001279">
    <property type="entry name" value="Metallo-B-lactamas"/>
</dbReference>